<organism evidence="2 3">
    <name type="scientific">Butyricimonas virosa</name>
    <dbReference type="NCBI Taxonomy" id="544645"/>
    <lineage>
        <taxon>Bacteria</taxon>
        <taxon>Pseudomonadati</taxon>
        <taxon>Bacteroidota</taxon>
        <taxon>Bacteroidia</taxon>
        <taxon>Bacteroidales</taxon>
        <taxon>Odoribacteraceae</taxon>
        <taxon>Butyricimonas</taxon>
    </lineage>
</organism>
<name>A0A415QML1_9BACT</name>
<evidence type="ECO:0000313" key="3">
    <source>
        <dbReference type="Proteomes" id="UP000286038"/>
    </source>
</evidence>
<keyword evidence="1" id="KW-0175">Coiled coil</keyword>
<evidence type="ECO:0000256" key="1">
    <source>
        <dbReference type="SAM" id="Coils"/>
    </source>
</evidence>
<proteinExistence type="predicted"/>
<gene>
    <name evidence="2" type="ORF">DWZ68_05520</name>
</gene>
<dbReference type="Proteomes" id="UP000286038">
    <property type="component" value="Unassembled WGS sequence"/>
</dbReference>
<evidence type="ECO:0000313" key="2">
    <source>
        <dbReference type="EMBL" id="RHM45381.1"/>
    </source>
</evidence>
<reference evidence="2 3" key="1">
    <citation type="submission" date="2018-08" db="EMBL/GenBank/DDBJ databases">
        <title>A genome reference for cultivated species of the human gut microbiota.</title>
        <authorList>
            <person name="Zou Y."/>
            <person name="Xue W."/>
            <person name="Luo G."/>
        </authorList>
    </citation>
    <scope>NUCLEOTIDE SEQUENCE [LARGE SCALE GENOMIC DNA]</scope>
    <source>
        <strain evidence="2 3">AF34-33</strain>
    </source>
</reference>
<accession>A0A415QML1</accession>
<dbReference type="EMBL" id="QRPV01000004">
    <property type="protein sequence ID" value="RHM45381.1"/>
    <property type="molecule type" value="Genomic_DNA"/>
</dbReference>
<dbReference type="RefSeq" id="WP_118449257.1">
    <property type="nucleotide sequence ID" value="NZ_CABJDM010000004.1"/>
</dbReference>
<sequence>MNVTREKSALLSLETRGDDAERLAVWLTTFLGEDVFRRLEENENLHVSMLEEKKDVTGWLTAGLKTILKSEDLELLVQRVEREIQELQKRLIVAEEIQVSNQDITANCERQKREIEALEVKLEPLQREVNSLKKKVAASVEIDVMVDAVFSGEAVEIQTINQLLKEDIKNPSEALSAFCVALAKTWGILARALQKEGEEEEKMEILHAALTRVLEALTGLYIPQRRAVLEQLAKLCNSRVSDYLFISPEESKEIDLRIHNAASIGGNQILEGRTFAVVNRSSYQTVKYAEIEVC</sequence>
<dbReference type="AlphaFoldDB" id="A0A415QML1"/>
<comment type="caution">
    <text evidence="2">The sequence shown here is derived from an EMBL/GenBank/DDBJ whole genome shotgun (WGS) entry which is preliminary data.</text>
</comment>
<protein>
    <submittedName>
        <fullName evidence="2">Uncharacterized protein</fullName>
    </submittedName>
</protein>
<feature type="coiled-coil region" evidence="1">
    <location>
        <begin position="70"/>
        <end position="135"/>
    </location>
</feature>